<feature type="transmembrane region" description="Helical" evidence="8">
    <location>
        <begin position="36"/>
        <end position="55"/>
    </location>
</feature>
<evidence type="ECO:0000256" key="6">
    <source>
        <dbReference type="ARBA" id="ARBA00023136"/>
    </source>
</evidence>
<evidence type="ECO:0000256" key="3">
    <source>
        <dbReference type="ARBA" id="ARBA00022692"/>
    </source>
</evidence>
<evidence type="ECO:0000256" key="5">
    <source>
        <dbReference type="ARBA" id="ARBA00022989"/>
    </source>
</evidence>
<keyword evidence="4" id="KW-0125">Carotenoid biosynthesis</keyword>
<protein>
    <submittedName>
        <fullName evidence="10">Unannotated protein</fullName>
    </submittedName>
</protein>
<comment type="pathway">
    <text evidence="2">Carotenoid biosynthesis.</text>
</comment>
<dbReference type="AlphaFoldDB" id="A0A6J7C2A0"/>
<evidence type="ECO:0000256" key="8">
    <source>
        <dbReference type="SAM" id="Phobius"/>
    </source>
</evidence>
<evidence type="ECO:0000313" key="11">
    <source>
        <dbReference type="EMBL" id="CAB4946741.1"/>
    </source>
</evidence>
<evidence type="ECO:0000259" key="9">
    <source>
        <dbReference type="Pfam" id="PF18916"/>
    </source>
</evidence>
<evidence type="ECO:0000313" key="12">
    <source>
        <dbReference type="EMBL" id="CAB5039800.1"/>
    </source>
</evidence>
<dbReference type="GO" id="GO:0016117">
    <property type="term" value="P:carotenoid biosynthetic process"/>
    <property type="evidence" value="ECO:0007669"/>
    <property type="project" value="UniProtKB-KW"/>
</dbReference>
<dbReference type="EMBL" id="CAFBPU010000070">
    <property type="protein sequence ID" value="CAB5039800.1"/>
    <property type="molecule type" value="Genomic_DNA"/>
</dbReference>
<evidence type="ECO:0000256" key="7">
    <source>
        <dbReference type="ARBA" id="ARBA00023235"/>
    </source>
</evidence>
<reference evidence="10" key="1">
    <citation type="submission" date="2020-05" db="EMBL/GenBank/DDBJ databases">
        <authorList>
            <person name="Chiriac C."/>
            <person name="Salcher M."/>
            <person name="Ghai R."/>
            <person name="Kavagutti S V."/>
        </authorList>
    </citation>
    <scope>NUCLEOTIDE SEQUENCE</scope>
</reference>
<evidence type="ECO:0000256" key="2">
    <source>
        <dbReference type="ARBA" id="ARBA00004829"/>
    </source>
</evidence>
<dbReference type="Pfam" id="PF18916">
    <property type="entry name" value="Lycopene_cyc"/>
    <property type="match status" value="1"/>
</dbReference>
<feature type="transmembrane region" description="Helical" evidence="8">
    <location>
        <begin position="6"/>
        <end position="24"/>
    </location>
</feature>
<proteinExistence type="predicted"/>
<accession>A0A6J7C2A0</accession>
<keyword evidence="5 8" id="KW-1133">Transmembrane helix</keyword>
<sequence>MSRFAYVAVLAFVVIGSVWLEIALRTRVFARVRRLVLTIVPVAAVFGVWDLYAISRGHWTFDFSRMTGVVLPGGLPLDEVLFFVVVPLASVLTLEAVRSARQWQVGDEPAGSCVDGIRGDSS</sequence>
<organism evidence="10">
    <name type="scientific">freshwater metagenome</name>
    <dbReference type="NCBI Taxonomy" id="449393"/>
    <lineage>
        <taxon>unclassified sequences</taxon>
        <taxon>metagenomes</taxon>
        <taxon>ecological metagenomes</taxon>
    </lineage>
</organism>
<name>A0A6J7C2A0_9ZZZZ</name>
<gene>
    <name evidence="10" type="ORF">UFOPK3268_00914</name>
    <name evidence="11" type="ORF">UFOPK3752_01404</name>
    <name evidence="12" type="ORF">UFOPK4150_02234</name>
</gene>
<feature type="domain" description="Lycopene cyclase" evidence="9">
    <location>
        <begin position="6"/>
        <end position="95"/>
    </location>
</feature>
<evidence type="ECO:0000256" key="1">
    <source>
        <dbReference type="ARBA" id="ARBA00004141"/>
    </source>
</evidence>
<evidence type="ECO:0000313" key="10">
    <source>
        <dbReference type="EMBL" id="CAB4850043.1"/>
    </source>
</evidence>
<feature type="transmembrane region" description="Helical" evidence="8">
    <location>
        <begin position="75"/>
        <end position="94"/>
    </location>
</feature>
<keyword evidence="6 8" id="KW-0472">Membrane</keyword>
<keyword evidence="3 8" id="KW-0812">Transmembrane</keyword>
<evidence type="ECO:0000256" key="4">
    <source>
        <dbReference type="ARBA" id="ARBA00022746"/>
    </source>
</evidence>
<dbReference type="GO" id="GO:0016872">
    <property type="term" value="F:intramolecular lyase activity"/>
    <property type="evidence" value="ECO:0007669"/>
    <property type="project" value="InterPro"/>
</dbReference>
<dbReference type="EMBL" id="CAFBIZ010000106">
    <property type="protein sequence ID" value="CAB4850043.1"/>
    <property type="molecule type" value="Genomic_DNA"/>
</dbReference>
<dbReference type="EMBL" id="CAFBND010000056">
    <property type="protein sequence ID" value="CAB4946741.1"/>
    <property type="molecule type" value="Genomic_DNA"/>
</dbReference>
<dbReference type="NCBIfam" id="TIGR03462">
    <property type="entry name" value="CarR_dom_SF"/>
    <property type="match status" value="1"/>
</dbReference>
<dbReference type="GO" id="GO:0045436">
    <property type="term" value="F:lycopene beta cyclase activity"/>
    <property type="evidence" value="ECO:0007669"/>
    <property type="project" value="UniProtKB-ARBA"/>
</dbReference>
<dbReference type="InterPro" id="IPR017825">
    <property type="entry name" value="Lycopene_cyclase_dom"/>
</dbReference>
<dbReference type="GO" id="GO:0016020">
    <property type="term" value="C:membrane"/>
    <property type="evidence" value="ECO:0007669"/>
    <property type="project" value="UniProtKB-SubCell"/>
</dbReference>
<keyword evidence="7" id="KW-0413">Isomerase</keyword>
<comment type="subcellular location">
    <subcellularLocation>
        <location evidence="1">Membrane</location>
        <topology evidence="1">Multi-pass membrane protein</topology>
    </subcellularLocation>
</comment>
<dbReference type="GO" id="GO:0016120">
    <property type="term" value="P:carotene biosynthetic process"/>
    <property type="evidence" value="ECO:0007669"/>
    <property type="project" value="UniProtKB-ARBA"/>
</dbReference>